<dbReference type="OMA" id="FERNFGM"/>
<protein>
    <recommendedName>
        <fullName evidence="4">CARMIL pleckstrin homology domain-containing protein</fullName>
    </recommendedName>
</protein>
<dbReference type="Proteomes" id="UP000001064">
    <property type="component" value="Unassembled WGS sequence"/>
</dbReference>
<dbReference type="GO" id="GO:0005886">
    <property type="term" value="C:plasma membrane"/>
    <property type="evidence" value="ECO:0000318"/>
    <property type="project" value="GO_Central"/>
</dbReference>
<dbReference type="GO" id="GO:0034315">
    <property type="term" value="P:regulation of Arp2/3 complex-mediated actin nucleation"/>
    <property type="evidence" value="ECO:0000318"/>
    <property type="project" value="GO_Central"/>
</dbReference>
<dbReference type="SMART" id="SM00368">
    <property type="entry name" value="LRR_RI"/>
    <property type="match status" value="6"/>
</dbReference>
<dbReference type="EMBL" id="GL871275">
    <property type="protein sequence ID" value="EGC31125.1"/>
    <property type="molecule type" value="Genomic_DNA"/>
</dbReference>
<dbReference type="GO" id="GO:0016477">
    <property type="term" value="P:cell migration"/>
    <property type="evidence" value="ECO:0000318"/>
    <property type="project" value="GO_Central"/>
</dbReference>
<evidence type="ECO:0000256" key="1">
    <source>
        <dbReference type="SAM" id="MobiDB-lite"/>
    </source>
</evidence>
<accession>F0ZY54</accession>
<keyword evidence="3" id="KW-1185">Reference proteome</keyword>
<dbReference type="STRING" id="5786.F0ZY54"/>
<organism evidence="2 3">
    <name type="scientific">Dictyostelium purpureum</name>
    <name type="common">Slime mold</name>
    <dbReference type="NCBI Taxonomy" id="5786"/>
    <lineage>
        <taxon>Eukaryota</taxon>
        <taxon>Amoebozoa</taxon>
        <taxon>Evosea</taxon>
        <taxon>Eumycetozoa</taxon>
        <taxon>Dictyostelia</taxon>
        <taxon>Dictyosteliales</taxon>
        <taxon>Dictyosteliaceae</taxon>
        <taxon>Dictyostelium</taxon>
    </lineage>
</organism>
<feature type="region of interest" description="Disordered" evidence="1">
    <location>
        <begin position="728"/>
        <end position="797"/>
    </location>
</feature>
<dbReference type="SUPFAM" id="SSF52047">
    <property type="entry name" value="RNI-like"/>
    <property type="match status" value="2"/>
</dbReference>
<dbReference type="GO" id="GO:0030027">
    <property type="term" value="C:lamellipodium"/>
    <property type="evidence" value="ECO:0000318"/>
    <property type="project" value="GO_Central"/>
</dbReference>
<feature type="compositionally biased region" description="Basic residues" evidence="1">
    <location>
        <begin position="887"/>
        <end position="896"/>
    </location>
</feature>
<dbReference type="PANTHER" id="PTHR24112">
    <property type="entry name" value="LEUCINE-RICH REPEAT, ISOFORM F-RELATED"/>
    <property type="match status" value="1"/>
</dbReference>
<dbReference type="RefSeq" id="XP_003292343.1">
    <property type="nucleotide sequence ID" value="XM_003292295.1"/>
</dbReference>
<feature type="region of interest" description="Disordered" evidence="1">
    <location>
        <begin position="863"/>
        <end position="945"/>
    </location>
</feature>
<sequence length="945" mass="104626">MAEPEVEKKFIEDSLGVVGGIFGEQITHTVWVEANKSPTLAGTGFNKRLIVVGKYKLISIKKGTFGKSVELEFHLYNVSEICSESEDSISIKYNGENGEPLGVSIKGPLEKLQHLVRAIRTSYRKITCGFSEQTVMKINLQENKMIEFEEPLIMSAAHGFTDTYIAHSYFYKTVSTLDFVRMIEALYSTDCNELDFSQCPGIDPASELSFNLFTAIISLRHNTYFKSINLSCLPHANITNAIGMALETNKSITKLNLSNLRVEQSFQPLANGLIKNPNNSIQSIDLSKNSIPFPVMATLCDCFSKYSHGLVSLNLSKCELLPKSIVILFQSFERNFGMSLAIKYLNLSHNKFGDLGSQSIASWMAKIKGYHSLECLILSNCQLNFQIMGPPLRVVDVAHLDLSMNKIDRASSKLLGSEVFDSVAALKYLNFSGCAFNAESLEDIFISFNRNKKICNFQINLSHNALGAREATILSKSISGCRYLEAIDLSHNRLNCRSLMELLGAIKNIDQFNLHELNMGNNYFSQGPEGDQFCTQLAYLINTFPTIRTINISGGRYPLAKSLTPLLEALVNNKSLKELDISDNGLGDTMASIIGEMLRSNATIMYLNLDNNQFGLSGWASIAQPLLYDINRTLNHLIFPKTLASAYTSTIIQNFTSAQLFGSLSKDKRTQIIQLFQKMQDKLAENRFETSVLDSSNIYVSEYAIKQTYDVVLPNIACPLVPVPEHLSSLPPPPSPLSDINKTSATLSSSNTTPSNTSSSPLNVTPLSATTIEKKTHSRTDSNSSTTSNSGITTSTSATTTVAAATTNKPAVQNITNNSHVMNSPLTAAPPRALITQTSDWQPDESSEADIYESSNTNSYVAYSSEDDESDYTQNSEYESSSNERKKPIRKSKPKSKPNIIKSSFKSVPTQQHQQQQQQQPEQPEQLQTQPLQEQFQSDSQTEVL</sequence>
<dbReference type="Pfam" id="PF13516">
    <property type="entry name" value="LRR_6"/>
    <property type="match status" value="2"/>
</dbReference>
<evidence type="ECO:0000313" key="2">
    <source>
        <dbReference type="EMBL" id="EGC31125.1"/>
    </source>
</evidence>
<dbReference type="Gene3D" id="3.80.10.10">
    <property type="entry name" value="Ribonuclease Inhibitor"/>
    <property type="match status" value="1"/>
</dbReference>
<dbReference type="PANTHER" id="PTHR24112:SF38">
    <property type="entry name" value="LEUCINE-RICH REPEAT-CONTAINING PROTEIN"/>
    <property type="match status" value="1"/>
</dbReference>
<dbReference type="KEGG" id="dpp:DICPUDRAFT_99316"/>
<proteinExistence type="predicted"/>
<dbReference type="InterPro" id="IPR001611">
    <property type="entry name" value="Leu-rich_rpt"/>
</dbReference>
<feature type="compositionally biased region" description="Low complexity" evidence="1">
    <location>
        <begin position="743"/>
        <end position="766"/>
    </location>
</feature>
<feature type="compositionally biased region" description="Low complexity" evidence="1">
    <location>
        <begin position="781"/>
        <end position="797"/>
    </location>
</feature>
<dbReference type="InParanoid" id="F0ZY54"/>
<dbReference type="InterPro" id="IPR032675">
    <property type="entry name" value="LRR_dom_sf"/>
</dbReference>
<feature type="compositionally biased region" description="Low complexity" evidence="1">
    <location>
        <begin position="897"/>
        <end position="937"/>
    </location>
</feature>
<dbReference type="OrthoDB" id="120976at2759"/>
<dbReference type="eggNOG" id="KOG4242">
    <property type="taxonomic scope" value="Eukaryota"/>
</dbReference>
<name>F0ZY54_DICPU</name>
<evidence type="ECO:0008006" key="4">
    <source>
        <dbReference type="Google" id="ProtNLM"/>
    </source>
</evidence>
<evidence type="ECO:0000313" key="3">
    <source>
        <dbReference type="Proteomes" id="UP000001064"/>
    </source>
</evidence>
<reference evidence="3" key="1">
    <citation type="journal article" date="2011" name="Genome Biol.">
        <title>Comparative genomics of the social amoebae Dictyostelium discoideum and Dictyostelium purpureum.</title>
        <authorList>
            <consortium name="US DOE Joint Genome Institute (JGI-PGF)"/>
            <person name="Sucgang R."/>
            <person name="Kuo A."/>
            <person name="Tian X."/>
            <person name="Salerno W."/>
            <person name="Parikh A."/>
            <person name="Feasley C.L."/>
            <person name="Dalin E."/>
            <person name="Tu H."/>
            <person name="Huang E."/>
            <person name="Barry K."/>
            <person name="Lindquist E."/>
            <person name="Shapiro H."/>
            <person name="Bruce D."/>
            <person name="Schmutz J."/>
            <person name="Salamov A."/>
            <person name="Fey P."/>
            <person name="Gaudet P."/>
            <person name="Anjard C."/>
            <person name="Babu M.M."/>
            <person name="Basu S."/>
            <person name="Bushmanova Y."/>
            <person name="van der Wel H."/>
            <person name="Katoh-Kurasawa M."/>
            <person name="Dinh C."/>
            <person name="Coutinho P.M."/>
            <person name="Saito T."/>
            <person name="Elias M."/>
            <person name="Schaap P."/>
            <person name="Kay R.R."/>
            <person name="Henrissat B."/>
            <person name="Eichinger L."/>
            <person name="Rivero F."/>
            <person name="Putnam N.H."/>
            <person name="West C.M."/>
            <person name="Loomis W.F."/>
            <person name="Chisholm R.L."/>
            <person name="Shaulsky G."/>
            <person name="Strassmann J.E."/>
            <person name="Queller D.C."/>
            <person name="Kuspa A."/>
            <person name="Grigoriev I.V."/>
        </authorList>
    </citation>
    <scope>NUCLEOTIDE SEQUENCE [LARGE SCALE GENOMIC DNA]</scope>
    <source>
        <strain evidence="3">QSDP1</strain>
    </source>
</reference>
<dbReference type="AlphaFoldDB" id="F0ZY54"/>
<dbReference type="GeneID" id="10508000"/>
<gene>
    <name evidence="2" type="ORF">DICPUDRAFT_99316</name>
</gene>
<dbReference type="InterPro" id="IPR051279">
    <property type="entry name" value="PP1-Reg/Actin-Interact_Protein"/>
</dbReference>
<feature type="compositionally biased region" description="Polar residues" evidence="1">
    <location>
        <begin position="872"/>
        <end position="881"/>
    </location>
</feature>
<dbReference type="VEuPathDB" id="AmoebaDB:DICPUDRAFT_99316"/>